<dbReference type="PANTHER" id="PTHR45842">
    <property type="entry name" value="SYNAPTIC ADHESION-LIKE MOLECULE SALM"/>
    <property type="match status" value="1"/>
</dbReference>
<protein>
    <recommendedName>
        <fullName evidence="5">LRRNT domain-containing protein</fullName>
    </recommendedName>
</protein>
<dbReference type="Proteomes" id="UP001642483">
    <property type="component" value="Unassembled WGS sequence"/>
</dbReference>
<name>A0ABP0G2E8_CLALP</name>
<dbReference type="InterPro" id="IPR032675">
    <property type="entry name" value="LRR_dom_sf"/>
</dbReference>
<accession>A0ABP0G2E8</accession>
<dbReference type="PROSITE" id="PS51450">
    <property type="entry name" value="LRR"/>
    <property type="match status" value="1"/>
</dbReference>
<dbReference type="SUPFAM" id="SSF52058">
    <property type="entry name" value="L domain-like"/>
    <property type="match status" value="1"/>
</dbReference>
<reference evidence="6 7" key="1">
    <citation type="submission" date="2024-02" db="EMBL/GenBank/DDBJ databases">
        <authorList>
            <person name="Daric V."/>
            <person name="Darras S."/>
        </authorList>
    </citation>
    <scope>NUCLEOTIDE SEQUENCE [LARGE SCALE GENOMIC DNA]</scope>
</reference>
<dbReference type="InterPro" id="IPR050467">
    <property type="entry name" value="LRFN"/>
</dbReference>
<proteinExistence type="predicted"/>
<dbReference type="InterPro" id="IPR000372">
    <property type="entry name" value="LRRNT"/>
</dbReference>
<evidence type="ECO:0000256" key="1">
    <source>
        <dbReference type="ARBA" id="ARBA00022614"/>
    </source>
</evidence>
<dbReference type="SMART" id="SM00369">
    <property type="entry name" value="LRR_TYP"/>
    <property type="match status" value="4"/>
</dbReference>
<evidence type="ECO:0000256" key="4">
    <source>
        <dbReference type="SAM" id="SignalP"/>
    </source>
</evidence>
<dbReference type="InterPro" id="IPR003591">
    <property type="entry name" value="Leu-rich_rpt_typical-subtyp"/>
</dbReference>
<keyword evidence="2 4" id="KW-0732">Signal</keyword>
<feature type="domain" description="LRRNT" evidence="5">
    <location>
        <begin position="23"/>
        <end position="55"/>
    </location>
</feature>
<keyword evidence="7" id="KW-1185">Reference proteome</keyword>
<evidence type="ECO:0000313" key="7">
    <source>
        <dbReference type="Proteomes" id="UP001642483"/>
    </source>
</evidence>
<gene>
    <name evidence="6" type="ORF">CVLEPA_LOCUS16148</name>
</gene>
<dbReference type="Pfam" id="PF13855">
    <property type="entry name" value="LRR_8"/>
    <property type="match status" value="1"/>
</dbReference>
<dbReference type="Gene3D" id="3.80.10.10">
    <property type="entry name" value="Ribonuclease Inhibitor"/>
    <property type="match status" value="1"/>
</dbReference>
<keyword evidence="1" id="KW-0433">Leucine-rich repeat</keyword>
<sequence length="208" mass="23074">MWKLKILLTILLCFHTLAATSSLCPSECSCQKKSTDCTDKNLASVPTGISSATKRLCLDNNTLTRIPHNAFVNLSNLVELQLSTNKLNSLDGFLSSNLVLLQLFNVCSNALTNVSQNALDQSTGLIVSLSFLIFNGTAVTSECWFVYILNFQMIKSLQVLNPTMTPHRFPVTELAFISSSLSCFLFQDLDLSHNKISKIHRHAFNKLL</sequence>
<dbReference type="InterPro" id="IPR001611">
    <property type="entry name" value="Leu-rich_rpt"/>
</dbReference>
<feature type="signal peptide" evidence="4">
    <location>
        <begin position="1"/>
        <end position="19"/>
    </location>
</feature>
<dbReference type="EMBL" id="CAWYQH010000098">
    <property type="protein sequence ID" value="CAK8684979.1"/>
    <property type="molecule type" value="Genomic_DNA"/>
</dbReference>
<keyword evidence="3" id="KW-0677">Repeat</keyword>
<comment type="caution">
    <text evidence="6">The sequence shown here is derived from an EMBL/GenBank/DDBJ whole genome shotgun (WGS) entry which is preliminary data.</text>
</comment>
<evidence type="ECO:0000256" key="3">
    <source>
        <dbReference type="ARBA" id="ARBA00022737"/>
    </source>
</evidence>
<feature type="chain" id="PRO_5046337064" description="LRRNT domain-containing protein" evidence="4">
    <location>
        <begin position="20"/>
        <end position="208"/>
    </location>
</feature>
<dbReference type="SMART" id="SM00013">
    <property type="entry name" value="LRRNT"/>
    <property type="match status" value="1"/>
</dbReference>
<evidence type="ECO:0000259" key="5">
    <source>
        <dbReference type="SMART" id="SM00013"/>
    </source>
</evidence>
<evidence type="ECO:0000313" key="6">
    <source>
        <dbReference type="EMBL" id="CAK8684979.1"/>
    </source>
</evidence>
<evidence type="ECO:0000256" key="2">
    <source>
        <dbReference type="ARBA" id="ARBA00022729"/>
    </source>
</evidence>
<organism evidence="6 7">
    <name type="scientific">Clavelina lepadiformis</name>
    <name type="common">Light-bulb sea squirt</name>
    <name type="synonym">Ascidia lepadiformis</name>
    <dbReference type="NCBI Taxonomy" id="159417"/>
    <lineage>
        <taxon>Eukaryota</taxon>
        <taxon>Metazoa</taxon>
        <taxon>Chordata</taxon>
        <taxon>Tunicata</taxon>
        <taxon>Ascidiacea</taxon>
        <taxon>Aplousobranchia</taxon>
        <taxon>Clavelinidae</taxon>
        <taxon>Clavelina</taxon>
    </lineage>
</organism>